<reference evidence="1 2" key="1">
    <citation type="journal article" date="2015" name="Biotechnol. Bioeng.">
        <title>Genome sequence and phenotypic characterization of Caulobacter segnis.</title>
        <authorList>
            <person name="Patel S."/>
            <person name="Fletcher B."/>
            <person name="Scott D.C."/>
            <person name="Ely B."/>
        </authorList>
    </citation>
    <scope>NUCLEOTIDE SEQUENCE [LARGE SCALE GENOMIC DNA]</scope>
    <source>
        <strain evidence="1 2">ERI-2</strain>
    </source>
</reference>
<dbReference type="InterPro" id="IPR011006">
    <property type="entry name" value="CheY-like_superfamily"/>
</dbReference>
<evidence type="ECO:0000313" key="2">
    <source>
        <dbReference type="Proteomes" id="UP000077407"/>
    </source>
</evidence>
<dbReference type="Gene3D" id="3.40.50.300">
    <property type="entry name" value="P-loop containing nucleotide triphosphate hydrolases"/>
    <property type="match status" value="1"/>
</dbReference>
<dbReference type="EMBL" id="LITT01000010">
    <property type="protein sequence ID" value="OAA90754.1"/>
    <property type="molecule type" value="Genomic_DNA"/>
</dbReference>
<dbReference type="AlphaFoldDB" id="A0A166REX0"/>
<dbReference type="Proteomes" id="UP000077407">
    <property type="component" value="Unassembled WGS sequence"/>
</dbReference>
<dbReference type="SUPFAM" id="SSF52172">
    <property type="entry name" value="CheY-like"/>
    <property type="match status" value="1"/>
</dbReference>
<dbReference type="SUPFAM" id="SSF52540">
    <property type="entry name" value="P-loop containing nucleoside triphosphate hydrolases"/>
    <property type="match status" value="1"/>
</dbReference>
<accession>A0A166REX0</accession>
<dbReference type="RefSeq" id="WP_063554631.1">
    <property type="nucleotide sequence ID" value="NZ_LITT01000010.1"/>
</dbReference>
<dbReference type="PATRIC" id="fig|1538.10.peg.1565"/>
<dbReference type="InterPro" id="IPR027417">
    <property type="entry name" value="P-loop_NTPase"/>
</dbReference>
<sequence length="483" mass="54316">MILIATGINDFDEQIKEAIDREHIDDTKIIGYREYLIGDNVNSNIVILSKRLPGDIPEKQLIFELKKGDKAQKIIYLTNQEDIEGVAACFDFAVYDFLFDPVTVDDIVDCIKNQRTFTDVSPVYLNFQEKVALYPKEVLKKPIVNVKKEVKSYAKKPVKVKEKIKEVEKIKLVEKKVIETRLYKQNVVSFYSSDNNILASLILANSAAAFSKKSENRILVIDDNAVPCLDHLFGIGKEILVKDNFNTNSIDTGLSACYTSIENFTFTSELLKKFVIPVKHSKIDVLTGIYDESILKQMESKHYKGIIDTARKIYDVVLIAVNPFKAAAGTIFSLLNSDKIITVVESNYLSARSTINALKTFESTGIYKDKFGIVAAAANGALDIGVMEKIFEDYKIISQVPLNKNYNSSINAKKILINSLYCSKSDKKAYGKIVSFMGLSNSIVVKSQHQTGKENCKNNNGSHKKVFNIHLNLPFIEKLKNLK</sequence>
<evidence type="ECO:0000313" key="1">
    <source>
        <dbReference type="EMBL" id="OAA90754.1"/>
    </source>
</evidence>
<organism evidence="1 2">
    <name type="scientific">Clostridium ljungdahlii</name>
    <dbReference type="NCBI Taxonomy" id="1538"/>
    <lineage>
        <taxon>Bacteria</taxon>
        <taxon>Bacillati</taxon>
        <taxon>Bacillota</taxon>
        <taxon>Clostridia</taxon>
        <taxon>Eubacteriales</taxon>
        <taxon>Clostridiaceae</taxon>
        <taxon>Clostridium</taxon>
    </lineage>
</organism>
<protein>
    <submittedName>
        <fullName evidence="1">Uncharacterized protein</fullName>
    </submittedName>
</protein>
<dbReference type="OrthoDB" id="1934840at2"/>
<proteinExistence type="predicted"/>
<gene>
    <name evidence="1" type="ORF">WY13_01058</name>
</gene>
<name>A0A166REX0_9CLOT</name>
<comment type="caution">
    <text evidence="1">The sequence shown here is derived from an EMBL/GenBank/DDBJ whole genome shotgun (WGS) entry which is preliminary data.</text>
</comment>